<feature type="compositionally biased region" description="Pro residues" evidence="1">
    <location>
        <begin position="92"/>
        <end position="101"/>
    </location>
</feature>
<sequence>MGCFLSLFDRKTTHVHRATSFTTAHSNGIARVPRLDLSTVSENRTRKRRRHKAGGQDDIDGDLVMRLRPPPPPPRSTTPRSPTPERTFLSPRPLPTCPPTPLGERPSLVVQYVEDLEPVMQEVPDEIPVCTAASTNHSNTVSISNVSVYGNSTRDLTQPYGLKKTWSSRNDDLLIEELDTEVEDHSRLSKTRHTFGKEERINPIATDILLPRIKGDAPVSKITVENQKLFENQAKSKDFTGNENIPAEHLGEPENKLMSTMTPKTVLQGSTPGIPNVRSLANGRSGSKRLPINDNDVSNAYLNVYKEEIIKPQSDLTAMNSTIQDRIGEQTADEHSKIASVMLTNKTETKSVPSGTLYESELKRSRESRKRKRGPKRSKPDYTPRPQEVSKIRHTGHSIELNGKSRIRRDSAKTGSTLTLDGKMSLGSNDSLYSFDIEKFNKENDQANQTYSYVRTGTTPINFKGLTDDDKANIIDIEDDDFNDSGDDSWLESKPSEEKFDAFYGMKPYTVLGSTNLNDSDRRRSDSPASGPSTNALSTKQKLLYSRFNRRPYSETVLPSNNRPPLPPGKDIKIRPASETQRKTQTFSRYFASDFDVSDAAVLQDSLRQGAIVRLFHYWDDLSDVPTGNVKGNVLYVAVIGSSVEPVVRHIKRSGIQHRKDMFIDVGKLKLNTLRNRKPT</sequence>
<organism evidence="2 3">
    <name type="scientific">Mya arenaria</name>
    <name type="common">Soft-shell clam</name>
    <dbReference type="NCBI Taxonomy" id="6604"/>
    <lineage>
        <taxon>Eukaryota</taxon>
        <taxon>Metazoa</taxon>
        <taxon>Spiralia</taxon>
        <taxon>Lophotrochozoa</taxon>
        <taxon>Mollusca</taxon>
        <taxon>Bivalvia</taxon>
        <taxon>Autobranchia</taxon>
        <taxon>Heteroconchia</taxon>
        <taxon>Euheterodonta</taxon>
        <taxon>Imparidentia</taxon>
        <taxon>Neoheterodontei</taxon>
        <taxon>Myida</taxon>
        <taxon>Myoidea</taxon>
        <taxon>Myidae</taxon>
        <taxon>Mya</taxon>
    </lineage>
</organism>
<dbReference type="EMBL" id="CP111026">
    <property type="protein sequence ID" value="WAR28520.1"/>
    <property type="molecule type" value="Genomic_DNA"/>
</dbReference>
<name>A0ABY7G265_MYAAR</name>
<accession>A0ABY7G265</accession>
<evidence type="ECO:0000313" key="3">
    <source>
        <dbReference type="Proteomes" id="UP001164746"/>
    </source>
</evidence>
<keyword evidence="3" id="KW-1185">Reference proteome</keyword>
<evidence type="ECO:0008006" key="4">
    <source>
        <dbReference type="Google" id="ProtNLM"/>
    </source>
</evidence>
<feature type="compositionally biased region" description="Basic residues" evidence="1">
    <location>
        <begin position="366"/>
        <end position="377"/>
    </location>
</feature>
<feature type="region of interest" description="Disordered" evidence="1">
    <location>
        <begin position="40"/>
        <end position="103"/>
    </location>
</feature>
<dbReference type="Proteomes" id="UP001164746">
    <property type="component" value="Chromosome 15"/>
</dbReference>
<feature type="region of interest" description="Disordered" evidence="1">
    <location>
        <begin position="341"/>
        <end position="419"/>
    </location>
</feature>
<feature type="region of interest" description="Disordered" evidence="1">
    <location>
        <begin position="514"/>
        <end position="536"/>
    </location>
</feature>
<feature type="region of interest" description="Disordered" evidence="1">
    <location>
        <begin position="554"/>
        <end position="573"/>
    </location>
</feature>
<feature type="compositionally biased region" description="Low complexity" evidence="1">
    <location>
        <begin position="77"/>
        <end position="87"/>
    </location>
</feature>
<evidence type="ECO:0000256" key="1">
    <source>
        <dbReference type="SAM" id="MobiDB-lite"/>
    </source>
</evidence>
<evidence type="ECO:0000313" key="2">
    <source>
        <dbReference type="EMBL" id="WAR28520.1"/>
    </source>
</evidence>
<proteinExistence type="predicted"/>
<reference evidence="2" key="1">
    <citation type="submission" date="2022-11" db="EMBL/GenBank/DDBJ databases">
        <title>Centuries of genome instability and evolution in soft-shell clam transmissible cancer (bioRxiv).</title>
        <authorList>
            <person name="Hart S.F.M."/>
            <person name="Yonemitsu M.A."/>
            <person name="Giersch R.M."/>
            <person name="Beal B.F."/>
            <person name="Arriagada G."/>
            <person name="Davis B.W."/>
            <person name="Ostrander E.A."/>
            <person name="Goff S.P."/>
            <person name="Metzger M.J."/>
        </authorList>
    </citation>
    <scope>NUCLEOTIDE SEQUENCE</scope>
    <source>
        <strain evidence="2">MELC-2E11</strain>
        <tissue evidence="2">Siphon/mantle</tissue>
    </source>
</reference>
<feature type="compositionally biased region" description="Polar residues" evidence="1">
    <location>
        <begin position="342"/>
        <end position="354"/>
    </location>
</feature>
<protein>
    <recommendedName>
        <fullName evidence="4">BRCT domain-containing protein</fullName>
    </recommendedName>
</protein>
<gene>
    <name evidence="2" type="ORF">MAR_014224</name>
</gene>